<dbReference type="GO" id="GO:0106300">
    <property type="term" value="P:protein-DNA covalent cross-linking repair"/>
    <property type="evidence" value="ECO:0007669"/>
    <property type="project" value="InterPro"/>
</dbReference>
<accession>A0AAC8XKQ9</accession>
<reference evidence="1 2" key="1">
    <citation type="submission" date="2015-12" db="EMBL/GenBank/DDBJ databases">
        <title>Intraspecies pangenome expansion in the marine bacterium Alteromonas.</title>
        <authorList>
            <person name="Lopez-Perez M."/>
            <person name="Rodriguez-Valera F."/>
        </authorList>
    </citation>
    <scope>NUCLEOTIDE SEQUENCE [LARGE SCALE GENOMIC DNA]</scope>
    <source>
        <strain evidence="1 2">UM8</strain>
    </source>
</reference>
<dbReference type="AlphaFoldDB" id="A0AAC8XKQ9"/>
<sequence length="248" mass="27489">MCGFIQRITDSPDVIALLEEVGLTQTIPLFVNESSSSNVINFYPAFGKASERQITNLIMSEDSTIDATWWFDAKPIGDTLEIGDRTTFNARNLDSPYWGKFIRERRAVVVATAVGESNPLGKGKAHYLMKPTSGALLIGAVYRRFSNGLFSCAVVTRPPMDGFSQYHEKSIPCFLPHDSHAINAWLTADTQGPLNNEVEYILNNPRIYTDFEVTRVKTFKSAEAIGEANMLKAEAIGEANMLKADENL</sequence>
<dbReference type="Proteomes" id="UP000061468">
    <property type="component" value="Chromosome"/>
</dbReference>
<protein>
    <recommendedName>
        <fullName evidence="3">DUF159 family protein</fullName>
    </recommendedName>
</protein>
<name>A0AAC8XKQ9_9ALTE</name>
<dbReference type="EMBL" id="CP013928">
    <property type="protein sequence ID" value="AMJ78761.1"/>
    <property type="molecule type" value="Genomic_DNA"/>
</dbReference>
<dbReference type="GO" id="GO:0003697">
    <property type="term" value="F:single-stranded DNA binding"/>
    <property type="evidence" value="ECO:0007669"/>
    <property type="project" value="InterPro"/>
</dbReference>
<gene>
    <name evidence="1" type="ORF">AV942_10910</name>
</gene>
<evidence type="ECO:0000313" key="1">
    <source>
        <dbReference type="EMBL" id="AMJ78761.1"/>
    </source>
</evidence>
<dbReference type="SUPFAM" id="SSF143081">
    <property type="entry name" value="BB1717-like"/>
    <property type="match status" value="1"/>
</dbReference>
<evidence type="ECO:0000313" key="2">
    <source>
        <dbReference type="Proteomes" id="UP000061468"/>
    </source>
</evidence>
<evidence type="ECO:0008006" key="3">
    <source>
        <dbReference type="Google" id="ProtNLM"/>
    </source>
</evidence>
<proteinExistence type="predicted"/>
<dbReference type="Gene3D" id="3.90.1680.10">
    <property type="entry name" value="SOS response associated peptidase-like"/>
    <property type="match status" value="1"/>
</dbReference>
<dbReference type="Pfam" id="PF02586">
    <property type="entry name" value="SRAP"/>
    <property type="match status" value="1"/>
</dbReference>
<dbReference type="InterPro" id="IPR036590">
    <property type="entry name" value="SRAP-like"/>
</dbReference>
<dbReference type="InterPro" id="IPR003738">
    <property type="entry name" value="SRAP"/>
</dbReference>
<organism evidence="1 2">
    <name type="scientific">Alteromonas mediterranea</name>
    <dbReference type="NCBI Taxonomy" id="314275"/>
    <lineage>
        <taxon>Bacteria</taxon>
        <taxon>Pseudomonadati</taxon>
        <taxon>Pseudomonadota</taxon>
        <taxon>Gammaproteobacteria</taxon>
        <taxon>Alteromonadales</taxon>
        <taxon>Alteromonadaceae</taxon>
        <taxon>Alteromonas/Salinimonas group</taxon>
        <taxon>Alteromonas</taxon>
    </lineage>
</organism>
<dbReference type="RefSeq" id="WP_015067314.1">
    <property type="nucleotide sequence ID" value="NZ_CP013928.1"/>
</dbReference>